<reference evidence="1" key="1">
    <citation type="journal article" date="2022" name="bioRxiv">
        <title>Sequencing and chromosome-scale assembly of the giantPleurodeles waltlgenome.</title>
        <authorList>
            <person name="Brown T."/>
            <person name="Elewa A."/>
            <person name="Iarovenko S."/>
            <person name="Subramanian E."/>
            <person name="Araus A.J."/>
            <person name="Petzold A."/>
            <person name="Susuki M."/>
            <person name="Suzuki K.-i.T."/>
            <person name="Hayashi T."/>
            <person name="Toyoda A."/>
            <person name="Oliveira C."/>
            <person name="Osipova E."/>
            <person name="Leigh N.D."/>
            <person name="Simon A."/>
            <person name="Yun M.H."/>
        </authorList>
    </citation>
    <scope>NUCLEOTIDE SEQUENCE</scope>
    <source>
        <strain evidence="1">20211129_DDA</strain>
        <tissue evidence="1">Liver</tissue>
    </source>
</reference>
<name>A0AAV7MKI0_PLEWA</name>
<comment type="caution">
    <text evidence="1">The sequence shown here is derived from an EMBL/GenBank/DDBJ whole genome shotgun (WGS) entry which is preliminary data.</text>
</comment>
<proteinExistence type="predicted"/>
<sequence>MALGPGGLEPCVEVEAYAERKDQATHDQPAGLKVPPLYPGVLSRLRRRPVMTAVNKKPERIEMGSAPTELQADMISKKVHTWDFLVLGIMIGEVGSGFKYTLANWLQ</sequence>
<gene>
    <name evidence="1" type="ORF">NDU88_001437</name>
</gene>
<organism evidence="1 2">
    <name type="scientific">Pleurodeles waltl</name>
    <name type="common">Iberian ribbed newt</name>
    <dbReference type="NCBI Taxonomy" id="8319"/>
    <lineage>
        <taxon>Eukaryota</taxon>
        <taxon>Metazoa</taxon>
        <taxon>Chordata</taxon>
        <taxon>Craniata</taxon>
        <taxon>Vertebrata</taxon>
        <taxon>Euteleostomi</taxon>
        <taxon>Amphibia</taxon>
        <taxon>Batrachia</taxon>
        <taxon>Caudata</taxon>
        <taxon>Salamandroidea</taxon>
        <taxon>Salamandridae</taxon>
        <taxon>Pleurodelinae</taxon>
        <taxon>Pleurodeles</taxon>
    </lineage>
</organism>
<evidence type="ECO:0000313" key="2">
    <source>
        <dbReference type="Proteomes" id="UP001066276"/>
    </source>
</evidence>
<dbReference type="EMBL" id="JANPWB010000013">
    <property type="protein sequence ID" value="KAJ1104022.1"/>
    <property type="molecule type" value="Genomic_DNA"/>
</dbReference>
<protein>
    <submittedName>
        <fullName evidence="1">Uncharacterized protein</fullName>
    </submittedName>
</protein>
<accession>A0AAV7MKI0</accession>
<dbReference type="AlphaFoldDB" id="A0AAV7MKI0"/>
<evidence type="ECO:0000313" key="1">
    <source>
        <dbReference type="EMBL" id="KAJ1104022.1"/>
    </source>
</evidence>
<keyword evidence="2" id="KW-1185">Reference proteome</keyword>
<dbReference type="Proteomes" id="UP001066276">
    <property type="component" value="Chromosome 9"/>
</dbReference>